<reference evidence="1" key="1">
    <citation type="journal article" date="2015" name="Nature">
        <title>Complex archaea that bridge the gap between prokaryotes and eukaryotes.</title>
        <authorList>
            <person name="Spang A."/>
            <person name="Saw J.H."/>
            <person name="Jorgensen S.L."/>
            <person name="Zaremba-Niedzwiedzka K."/>
            <person name="Martijn J."/>
            <person name="Lind A.E."/>
            <person name="van Eijk R."/>
            <person name="Schleper C."/>
            <person name="Guy L."/>
            <person name="Ettema T.J."/>
        </authorList>
    </citation>
    <scope>NUCLEOTIDE SEQUENCE</scope>
</reference>
<dbReference type="AlphaFoldDB" id="A0A0F9GFY5"/>
<organism evidence="1">
    <name type="scientific">marine sediment metagenome</name>
    <dbReference type="NCBI Taxonomy" id="412755"/>
    <lineage>
        <taxon>unclassified sequences</taxon>
        <taxon>metagenomes</taxon>
        <taxon>ecological metagenomes</taxon>
    </lineage>
</organism>
<gene>
    <name evidence="1" type="ORF">LCGC14_2125980</name>
</gene>
<comment type="caution">
    <text evidence="1">The sequence shown here is derived from an EMBL/GenBank/DDBJ whole genome shotgun (WGS) entry which is preliminary data.</text>
</comment>
<sequence length="61" mass="6969">MEEVSFIGSPAKHGNYFIFQIPNKLIKNDLIDTDSTFKVVLRPIKTKDNSESQLEKATEEI</sequence>
<accession>A0A0F9GFY5</accession>
<proteinExistence type="predicted"/>
<dbReference type="EMBL" id="LAZR01026562">
    <property type="protein sequence ID" value="KKL68340.1"/>
    <property type="molecule type" value="Genomic_DNA"/>
</dbReference>
<evidence type="ECO:0000313" key="1">
    <source>
        <dbReference type="EMBL" id="KKL68340.1"/>
    </source>
</evidence>
<evidence type="ECO:0008006" key="2">
    <source>
        <dbReference type="Google" id="ProtNLM"/>
    </source>
</evidence>
<protein>
    <recommendedName>
        <fullName evidence="2">DUF1905 domain-containing protein</fullName>
    </recommendedName>
</protein>
<name>A0A0F9GFY5_9ZZZZ</name>